<comment type="caution">
    <text evidence="1">The sequence shown here is derived from an EMBL/GenBank/DDBJ whole genome shotgun (WGS) entry which is preliminary data.</text>
</comment>
<name>A0ABR4L8P2_9EURO</name>
<reference evidence="1 2" key="1">
    <citation type="submission" date="2024-07" db="EMBL/GenBank/DDBJ databases">
        <title>Section-level genome sequencing and comparative genomics of Aspergillus sections Usti and Cavernicolus.</title>
        <authorList>
            <consortium name="Lawrence Berkeley National Laboratory"/>
            <person name="Nybo J.L."/>
            <person name="Vesth T.C."/>
            <person name="Theobald S."/>
            <person name="Frisvad J.C."/>
            <person name="Larsen T.O."/>
            <person name="Kjaerboelling I."/>
            <person name="Rothschild-Mancinelli K."/>
            <person name="Lyhne E.K."/>
            <person name="Kogle M.E."/>
            <person name="Barry K."/>
            <person name="Clum A."/>
            <person name="Na H."/>
            <person name="Ledsgaard L."/>
            <person name="Lin J."/>
            <person name="Lipzen A."/>
            <person name="Kuo A."/>
            <person name="Riley R."/>
            <person name="Mondo S."/>
            <person name="Labutti K."/>
            <person name="Haridas S."/>
            <person name="Pangalinan J."/>
            <person name="Salamov A.A."/>
            <person name="Simmons B.A."/>
            <person name="Magnuson J.K."/>
            <person name="Chen J."/>
            <person name="Drula E."/>
            <person name="Henrissat B."/>
            <person name="Wiebenga A."/>
            <person name="Lubbers R.J."/>
            <person name="Gomes A.C."/>
            <person name="Macurrencykelacurrency M.R."/>
            <person name="Stajich J."/>
            <person name="Grigoriev I.V."/>
            <person name="Mortensen U.H."/>
            <person name="De Vries R.P."/>
            <person name="Baker S.E."/>
            <person name="Andersen M.R."/>
        </authorList>
    </citation>
    <scope>NUCLEOTIDE SEQUENCE [LARGE SCALE GENOMIC DNA]</scope>
    <source>
        <strain evidence="1 2">CBS 449.75</strain>
    </source>
</reference>
<dbReference type="EMBL" id="JBFXLQ010000102">
    <property type="protein sequence ID" value="KAL2859843.1"/>
    <property type="molecule type" value="Genomic_DNA"/>
</dbReference>
<protein>
    <submittedName>
        <fullName evidence="1">Uncharacterized protein</fullName>
    </submittedName>
</protein>
<proteinExistence type="predicted"/>
<keyword evidence="2" id="KW-1185">Reference proteome</keyword>
<evidence type="ECO:0000313" key="2">
    <source>
        <dbReference type="Proteomes" id="UP001610432"/>
    </source>
</evidence>
<evidence type="ECO:0000313" key="1">
    <source>
        <dbReference type="EMBL" id="KAL2859843.1"/>
    </source>
</evidence>
<dbReference type="Proteomes" id="UP001610432">
    <property type="component" value="Unassembled WGS sequence"/>
</dbReference>
<organism evidence="1 2">
    <name type="scientific">Aspergillus lucknowensis</name>
    <dbReference type="NCBI Taxonomy" id="176173"/>
    <lineage>
        <taxon>Eukaryota</taxon>
        <taxon>Fungi</taxon>
        <taxon>Dikarya</taxon>
        <taxon>Ascomycota</taxon>
        <taxon>Pezizomycotina</taxon>
        <taxon>Eurotiomycetes</taxon>
        <taxon>Eurotiomycetidae</taxon>
        <taxon>Eurotiales</taxon>
        <taxon>Aspergillaceae</taxon>
        <taxon>Aspergillus</taxon>
        <taxon>Aspergillus subgen. Nidulantes</taxon>
    </lineage>
</organism>
<sequence>MAKIPWIAYERYQWKGGPNPDVGACFGSPRSGSWCENWIHDHLRVPWHRVWDAVRGSAPRNWGISRQIETSLSIFGPRSPALLRKTGDLAQFSRRMMQSTSLHSSTGGPNSRWQYHCGEHLFLVPLDGCCLLTKISIRTSPSRGAVKFRHCPLIVSGFGFHCFGSHWSCVFGVMF</sequence>
<dbReference type="RefSeq" id="XP_070880399.1">
    <property type="nucleotide sequence ID" value="XM_071026766.1"/>
</dbReference>
<accession>A0ABR4L8P2</accession>
<dbReference type="GeneID" id="98141838"/>
<gene>
    <name evidence="1" type="ORF">BJX67DRAFT_28884</name>
</gene>